<reference evidence="1" key="1">
    <citation type="submission" date="2019-03" db="EMBL/GenBank/DDBJ databases">
        <title>Largest Complete Mitochondrial Genome of a Gymnosperm, Sitka Spruce (Picea sitchensis), Indicates Complex Physical Structure.</title>
        <authorList>
            <person name="Jackman S.D."/>
            <person name="Coombe L."/>
            <person name="Warren R."/>
            <person name="Kirk H."/>
            <person name="Trinh E."/>
            <person name="McLeod T."/>
            <person name="Pleasance S."/>
            <person name="Pandoh P."/>
            <person name="Zhao Y."/>
            <person name="Coope R."/>
            <person name="Bousquet J."/>
            <person name="Bohlmann J.C."/>
            <person name="Jones S.J.M."/>
            <person name="Birol I."/>
        </authorList>
    </citation>
    <scope>NUCLEOTIDE SEQUENCE</scope>
    <source>
        <strain evidence="1">Q903</strain>
    </source>
</reference>
<protein>
    <submittedName>
        <fullName evidence="1">Uncharacterized protein</fullName>
    </submittedName>
</protein>
<name>A0A6B9XSE5_PICSI</name>
<geneLocation type="mitochondrion" evidence="1"/>
<evidence type="ECO:0000313" key="1">
    <source>
        <dbReference type="EMBL" id="QHR89928.1"/>
    </source>
</evidence>
<gene>
    <name evidence="1" type="primary">orf03973</name>
    <name evidence="1" type="ORF">Q903MT_gene3950</name>
</gene>
<dbReference type="AlphaFoldDB" id="A0A6B9XSE5"/>
<sequence>MISFFLTRLSLYRFNLDRLSFLSSPYGKACLPIAIFFRHPYICLSLSRNLTALSYLSLLDPESFQGRVWRKVQ</sequence>
<dbReference type="EMBL" id="MK697699">
    <property type="protein sequence ID" value="QHR89928.1"/>
    <property type="molecule type" value="Genomic_DNA"/>
</dbReference>
<organism evidence="1">
    <name type="scientific">Picea sitchensis</name>
    <name type="common">Sitka spruce</name>
    <name type="synonym">Pinus sitchensis</name>
    <dbReference type="NCBI Taxonomy" id="3332"/>
    <lineage>
        <taxon>Eukaryota</taxon>
        <taxon>Viridiplantae</taxon>
        <taxon>Streptophyta</taxon>
        <taxon>Embryophyta</taxon>
        <taxon>Tracheophyta</taxon>
        <taxon>Spermatophyta</taxon>
        <taxon>Pinopsida</taxon>
        <taxon>Pinidae</taxon>
        <taxon>Conifers I</taxon>
        <taxon>Pinales</taxon>
        <taxon>Pinaceae</taxon>
        <taxon>Picea</taxon>
    </lineage>
</organism>
<accession>A0A6B9XSE5</accession>
<proteinExistence type="predicted"/>
<keyword evidence="1" id="KW-0496">Mitochondrion</keyword>